<dbReference type="GO" id="GO:0005829">
    <property type="term" value="C:cytosol"/>
    <property type="evidence" value="ECO:0007669"/>
    <property type="project" value="TreeGrafter"/>
</dbReference>
<evidence type="ECO:0000256" key="1">
    <source>
        <dbReference type="ARBA" id="ARBA00001957"/>
    </source>
</evidence>
<dbReference type="Gene3D" id="3.40.50.980">
    <property type="match status" value="6"/>
</dbReference>
<dbReference type="InterPro" id="IPR020806">
    <property type="entry name" value="PKS_PP-bd"/>
</dbReference>
<dbReference type="GO" id="GO:0072330">
    <property type="term" value="P:monocarboxylic acid biosynthetic process"/>
    <property type="evidence" value="ECO:0007669"/>
    <property type="project" value="UniProtKB-ARBA"/>
</dbReference>
<feature type="compositionally biased region" description="Polar residues" evidence="5">
    <location>
        <begin position="3269"/>
        <end position="3278"/>
    </location>
</feature>
<dbReference type="FunFam" id="2.30.38.10:FF:000001">
    <property type="entry name" value="Non-ribosomal peptide synthetase PvdI"/>
    <property type="match status" value="3"/>
</dbReference>
<dbReference type="InterPro" id="IPR025110">
    <property type="entry name" value="AMP-bd_C"/>
</dbReference>
<feature type="compositionally biased region" description="Basic and acidic residues" evidence="5">
    <location>
        <begin position="3294"/>
        <end position="3304"/>
    </location>
</feature>
<dbReference type="InterPro" id="IPR000873">
    <property type="entry name" value="AMP-dep_synth/lig_dom"/>
</dbReference>
<evidence type="ECO:0000313" key="7">
    <source>
        <dbReference type="EMBL" id="ETX03398.1"/>
    </source>
</evidence>
<dbReference type="PATRIC" id="fig|1429438.4.peg.215"/>
<feature type="domain" description="Carrier" evidence="6">
    <location>
        <begin position="3196"/>
        <end position="3271"/>
    </location>
</feature>
<dbReference type="FunFam" id="1.10.1200.10:FF:000016">
    <property type="entry name" value="Non-ribosomal peptide synthase"/>
    <property type="match status" value="1"/>
</dbReference>
<reference evidence="7 8" key="1">
    <citation type="journal article" date="2014" name="Nature">
        <title>An environmental bacterial taxon with a large and distinct metabolic repertoire.</title>
        <authorList>
            <person name="Wilson M.C."/>
            <person name="Mori T."/>
            <person name="Ruckert C."/>
            <person name="Uria A.R."/>
            <person name="Helf M.J."/>
            <person name="Takada K."/>
            <person name="Gernert C."/>
            <person name="Steffens U.A."/>
            <person name="Heycke N."/>
            <person name="Schmitt S."/>
            <person name="Rinke C."/>
            <person name="Helfrich E.J."/>
            <person name="Brachmann A.O."/>
            <person name="Gurgui C."/>
            <person name="Wakimoto T."/>
            <person name="Kracht M."/>
            <person name="Crusemann M."/>
            <person name="Hentschel U."/>
            <person name="Abe I."/>
            <person name="Matsunaga S."/>
            <person name="Kalinowski J."/>
            <person name="Takeyama H."/>
            <person name="Piel J."/>
        </authorList>
    </citation>
    <scope>NUCLEOTIDE SEQUENCE [LARGE SCALE GENOMIC DNA]</scope>
    <source>
        <strain evidence="8">TSY1</strain>
    </source>
</reference>
<keyword evidence="3" id="KW-0596">Phosphopantetheine</keyword>
<dbReference type="Pfam" id="PF13193">
    <property type="entry name" value="AMP-binding_C"/>
    <property type="match status" value="3"/>
</dbReference>
<dbReference type="Gene3D" id="2.30.38.10">
    <property type="entry name" value="Luciferase, Domain 3"/>
    <property type="match status" value="3"/>
</dbReference>
<dbReference type="SMART" id="SM00823">
    <property type="entry name" value="PKS_PP"/>
    <property type="match status" value="3"/>
</dbReference>
<dbReference type="CDD" id="cd05930">
    <property type="entry name" value="A_NRPS"/>
    <property type="match status" value="2"/>
</dbReference>
<dbReference type="FunFam" id="3.30.559.30:FF:000001">
    <property type="entry name" value="Non-ribosomal peptide synthetase"/>
    <property type="match status" value="3"/>
</dbReference>
<name>W4LZS5_ENTF1</name>
<dbReference type="NCBIfam" id="NF003417">
    <property type="entry name" value="PRK04813.1"/>
    <property type="match status" value="3"/>
</dbReference>
<dbReference type="InterPro" id="IPR044894">
    <property type="entry name" value="TubC_N_sf"/>
</dbReference>
<dbReference type="InterPro" id="IPR006162">
    <property type="entry name" value="Ppantetheine_attach_site"/>
</dbReference>
<dbReference type="InterPro" id="IPR001242">
    <property type="entry name" value="Condensation_dom"/>
</dbReference>
<dbReference type="HOGENOM" id="CLU_000022_0_0_7"/>
<evidence type="ECO:0000313" key="8">
    <source>
        <dbReference type="Proteomes" id="UP000019141"/>
    </source>
</evidence>
<dbReference type="FunFam" id="3.30.300.30:FF:000010">
    <property type="entry name" value="Enterobactin synthetase component F"/>
    <property type="match status" value="3"/>
</dbReference>
<dbReference type="Pfam" id="PF00668">
    <property type="entry name" value="Condensation"/>
    <property type="match status" value="3"/>
</dbReference>
<dbReference type="PANTHER" id="PTHR45527">
    <property type="entry name" value="NONRIBOSOMAL PEPTIDE SYNTHETASE"/>
    <property type="match status" value="1"/>
</dbReference>
<dbReference type="SUPFAM" id="SSF47336">
    <property type="entry name" value="ACP-like"/>
    <property type="match status" value="3"/>
</dbReference>
<dbReference type="Gene3D" id="3.30.300.30">
    <property type="match status" value="3"/>
</dbReference>
<dbReference type="Proteomes" id="UP000019141">
    <property type="component" value="Unassembled WGS sequence"/>
</dbReference>
<dbReference type="PANTHER" id="PTHR45527:SF1">
    <property type="entry name" value="FATTY ACID SYNTHASE"/>
    <property type="match status" value="1"/>
</dbReference>
<dbReference type="EMBL" id="AZHW01000051">
    <property type="protein sequence ID" value="ETX03398.1"/>
    <property type="molecule type" value="Genomic_DNA"/>
</dbReference>
<proteinExistence type="inferred from homology"/>
<dbReference type="InterPro" id="IPR036736">
    <property type="entry name" value="ACP-like_sf"/>
</dbReference>
<dbReference type="Gene3D" id="1.10.1200.10">
    <property type="entry name" value="ACP-like"/>
    <property type="match status" value="3"/>
</dbReference>
<dbReference type="InterPro" id="IPR041464">
    <property type="entry name" value="TubC_N"/>
</dbReference>
<evidence type="ECO:0000259" key="6">
    <source>
        <dbReference type="PROSITE" id="PS50075"/>
    </source>
</evidence>
<dbReference type="InterPro" id="IPR045851">
    <property type="entry name" value="AMP-bd_C_sf"/>
</dbReference>
<accession>W4LZS5</accession>
<organism evidence="7 8">
    <name type="scientific">Entotheonella factor</name>
    <dbReference type="NCBI Taxonomy" id="1429438"/>
    <lineage>
        <taxon>Bacteria</taxon>
        <taxon>Pseudomonadati</taxon>
        <taxon>Nitrospinota/Tectimicrobiota group</taxon>
        <taxon>Candidatus Tectimicrobiota</taxon>
        <taxon>Candidatus Entotheonellia</taxon>
        <taxon>Candidatus Entotheonellales</taxon>
        <taxon>Candidatus Entotheonellaceae</taxon>
        <taxon>Candidatus Entotheonella</taxon>
    </lineage>
</organism>
<dbReference type="CDD" id="cd17651">
    <property type="entry name" value="A_NRPS_VisG_like"/>
    <property type="match status" value="1"/>
</dbReference>
<comment type="caution">
    <text evidence="7">The sequence shown here is derived from an EMBL/GenBank/DDBJ whole genome shotgun (WGS) entry which is preliminary data.</text>
</comment>
<dbReference type="PROSITE" id="PS00012">
    <property type="entry name" value="PHOSPHOPANTETHEINE"/>
    <property type="match status" value="2"/>
</dbReference>
<dbReference type="InterPro" id="IPR023213">
    <property type="entry name" value="CAT-like_dom_sf"/>
</dbReference>
<dbReference type="Pfam" id="PF00501">
    <property type="entry name" value="AMP-binding"/>
    <property type="match status" value="3"/>
</dbReference>
<dbReference type="InterPro" id="IPR010071">
    <property type="entry name" value="AA_adenyl_dom"/>
</dbReference>
<dbReference type="InterPro" id="IPR009081">
    <property type="entry name" value="PP-bd_ACP"/>
</dbReference>
<feature type="domain" description="Carrier" evidence="6">
    <location>
        <begin position="2128"/>
        <end position="2203"/>
    </location>
</feature>
<sequence>MKTIREFLADLRRQQVTLWVEGDQLRLKAPKGVLTESLVEQIREHKADILTFLGRDMQQGERPAIDVMPRTEGALLPLSYAQQRLWFLDQLEGPSPTYNVPIAYRLTGTLQIPALEQAINTIIDRHEVLRTTFSTVDGQPVQRIASHLTLSLPVIDLQHLAGSEQAAELDCLLAEEAKQPFDLAQGPLLRVTLYQFSGTEQILLLNMHHIISDAWSLGIWWRELDSLYGVLSAGQPWSLPELPLQYADFAQWQRSWLTGDILERQLAYWQEQLVASPILLELPTDRPRPSVQSFHGRVEWFEIEPSTVAHLRTLSRRNGASLFMTLYGAFAALLSRYSGQEDIVIGSPIANRHYQEIEPLIGFFVNTLALRADLSGNPTFVELLKRVRQMTLDAYAHQDMPFEQLVIELEIERNLSHSPLFQVMFAWQDLPQPSTLGGLQVAPVDLTRVVASFDLTWALGEMAPEAGGGLQGMVEYNTDLFERATICRMIGHFQQLLSGMIDNPDQAVRQLPLLTEAERHQLLVEWNETGTLDASEFCLHHVFEQQVERTPDAIAVVFGHRQLTYRGLNRQANQLAHHLRTLGGGPDVLVGLYVERSVEMVVGLLAILKAGGAYVPLDPSYPGERLSYMLCDAKVQVLLTQEGLLGDLSVPARTVTLVMDAMAERLSSQSRENPSCGSGPQNLAYVIYTSGSTGTPKGVMVTHRNLVNAYLAWEDAYQLRVAATSHLQMASFSFDVFSGDVVRALCSGGKLVLCPQDLLLAPKELYALMQREQVDCAEFVPAVLRHLLDFLEATEQSLDFMRLLIVGSDLWHMGEYQKSLDASGPETRHINSYGTTEATIDSSYFERAFEDVLADASSSGLVPIGRPFPNTQLYVLDAHLQPVPVGIPGELYVGGTGLARGYFNHGELTAERFVPSPFMSHQPGARLYKTGDRARYLPDGNIEYINRTDTQVKLRGFRIELGEIETRLTQHDDVRESVVIAHEVAEGQQVLIAYLVPMGEPSPAIAELRQHLSEKLPDYMIPSVFVPLQAFPLTPNGKVDRRALPIPEQIRVETVFEPPYTPTEDVLAAVWAEVLRLDRVSRHDNFFELGGHSLLATQVVSRVREAFQIEVPVRTVFEAPTIAKLGQALETAQQGEHPLPLPPPMQPVPREGDLPLSFAQQRLWFLDQFEGSSATYNTLEAFNLRGRLDIPALEKALHALIRRHEVLRTTFPSQGGQPLQQIHPELSLPFSVLDLRHLAEPEQIAEVNRLLAQDAGQPFDLVHGPLLRVALYVRGDTEYVLLVNMHHIISDVWSMGVWWRELDALYQSAVSEPDSPASASLPELPLQYADFAQWQRTWLTGEVLERQLAYWEQHLADAPVRLELPTDHTRSLVQTFRGDMERFELAPPLRADLRALSRRCGASLFMTLYGAFAVLMSRYTGQDDLVIGTPIANRHYRDIEPLIGFFLNTLALRTDLSGDPGFVDLLAQVRQVTLDAYAHQDIPFEQLVDELAVERNLSHSPLFQVLFVWQDLPQPVALGEMQMVPLDLTTVTSKFDLTFFLGEAEPEAGGGLRGLVEYNTDLFERATICRMIGHFQQLLHGILDNPDQAVRQLPLLTEAERLQLLVEWNDTETLDSSDLCLHHMFEQQVARTPDAIAVVFEQHQLTYRELNRRANRLAHHLLALGVGPDVLVGLYVERSLEMVVGLLAILKAGGAYVPLDPAYPEERLSYMLADARVQVLLTQEGLCSGLSVPAETITLAPDAMAERLSQQSRENPSSSAGPQNLLYVIYTSGSTGRPKGVAMRHQPLANLVRWQLAQANGASPARTLQFTPLSFDVSCQEIFTTWCAGGTLVLITDEIRQDGDALLAYLNAQRIEQLFLPFIALQHLAESVTYQSPPEALRDVITAGEQLHITPAIAHWFSQSDCRLHNHYGPTESHVASAYSLTGAVSDWPATPPIGQPVANTQLYILDRVYQPVPVGVTGELYLGGECLARGYLHRPDLTAERFILNPFEAGRLYKTGDLARYRADGQIEFLGRADDQVKLRGFRIELGEIEAVLAQHPDVRETAVVVREDEGHPKQLVAYVVPHEAPPSFIRDLRDHLSNTVPDYMVPAAFVLLDTFPLTPSGKVDRRALPAPQQTGLEGGYEAPLNPIEELLAAIWCEVLGLTQIGRHDNFFDLGGHSLLATQVISRIRDTFEVALPVRTVFESASIAKLALALETARQTEHPVPVPPPIRAVARKGDVPLSFAQQRLWFLDRMIGPSAAYNFTGAFRVHGLLDVKVLEPALNEIVRRHEVFRTTFPSVNGEPVQRIAPGTTLPLVVVDLQAPERRAELNHLVSHEMAQPFDLARGPLLRVILYQLDEREQVVLVNMHHIISDGWSMRVWWCELDILYRAFVVGDPSPLPELALQYADFSEWQRGWLSGQTLEQQLAYWRQQLADAPTLLELPTDHPRPTVQSFNGAVACFEIEASKVSQLRGLSRSCGVSLFMTLYGALAVLMSRYSGQEDLVIGSPIANRHYQEIEPLIGFFVNTLPLRVDLSGGPTFTELLVRVRQITLEAHTYQDVPFEQLVVEVEVERNLSHPPLFQVVLAWQELFPESATLGDLPVTLMEELDLAPAKFDLVLYLDQPQSEDGERLRGQFEYNTDLFERATITRMISHFEQLLDGIIADPEQGVHTLPLLTQAERHQLLDTRNATQTTYSRTLCAHQLIEAQAQLRPMAQAVLHPPPGPNASLTYGALNQRANQLAHYLRKLGVGPEVIVAVYLDRSLDMIISLLAILKAGGAYTPIDPGYPPERVKFILDDTQTPVLLTQTNLAEPLVDAQVEVICVDRDWPVVAQESRANPVNVITPDNMAYLIYTSGSTGRPKGVQVTHGSLLNLIFWLHRLYDMTDADRIPSCSGLSFDVSVYDIWPCLTAGATLCLSVPDVLFSPLQLQDWLITNRITKGFVVTALAERLLSLEWPPDTPLQLMVTGGEKSHRVPAPHHPFQYYNAYGPAENTVITTCGLVPPNEKTDTIPSIGRPMDNVQVHILDRQLQLVPTGIYGDLCIGGDNLTRGYLRRPGLTAERFLPNPFSPNPGARMYTTGDLVRYLPNGEIEFAGRMDHQIKIRGFRIELGEIESVLASHAQVQAATVLAWDMGSSQSDKRLVAYLVLDPEQPPTAEALRDYLKAHLPEYMVPAVFVPLEAMPLTPNGKVDRRALPSPDDIQPILNEHYVSPQTALEKTIAEVWQEVLSVEKVGIHDNFFDIGGHSLSAIRIQTGLQTALAEDIPITDLFRYATVASLAEHLSQKQPEPSSWESSQTRSQARRAAMQQRLDRQRGRAHS</sequence>
<feature type="compositionally biased region" description="Low complexity" evidence="5">
    <location>
        <begin position="3279"/>
        <end position="3293"/>
    </location>
</feature>
<evidence type="ECO:0000256" key="3">
    <source>
        <dbReference type="ARBA" id="ARBA00022450"/>
    </source>
</evidence>
<dbReference type="GO" id="GO:0044550">
    <property type="term" value="P:secondary metabolite biosynthetic process"/>
    <property type="evidence" value="ECO:0007669"/>
    <property type="project" value="UniProtKB-ARBA"/>
</dbReference>
<dbReference type="FunFam" id="3.40.50.12780:FF:000012">
    <property type="entry name" value="Non-ribosomal peptide synthetase"/>
    <property type="match status" value="3"/>
</dbReference>
<dbReference type="PROSITE" id="PS00455">
    <property type="entry name" value="AMP_BINDING"/>
    <property type="match status" value="3"/>
</dbReference>
<protein>
    <recommendedName>
        <fullName evidence="6">Carrier domain-containing protein</fullName>
    </recommendedName>
</protein>
<dbReference type="PROSITE" id="PS50075">
    <property type="entry name" value="CARRIER"/>
    <property type="match status" value="3"/>
</dbReference>
<dbReference type="InterPro" id="IPR020845">
    <property type="entry name" value="AMP-binding_CS"/>
</dbReference>
<dbReference type="Gene3D" id="3.30.559.30">
    <property type="entry name" value="Nonribosomal peptide synthetase, condensation domain"/>
    <property type="match status" value="3"/>
</dbReference>
<dbReference type="CDD" id="cd19531">
    <property type="entry name" value="LCL_NRPS-like"/>
    <property type="match status" value="3"/>
</dbReference>
<dbReference type="GO" id="GO:0003824">
    <property type="term" value="F:catalytic activity"/>
    <property type="evidence" value="ECO:0007669"/>
    <property type="project" value="InterPro"/>
</dbReference>
<evidence type="ECO:0000256" key="5">
    <source>
        <dbReference type="SAM" id="MobiDB-lite"/>
    </source>
</evidence>
<dbReference type="SUPFAM" id="SSF52777">
    <property type="entry name" value="CoA-dependent acyltransferases"/>
    <property type="match status" value="6"/>
</dbReference>
<feature type="region of interest" description="Disordered" evidence="5">
    <location>
        <begin position="3266"/>
        <end position="3304"/>
    </location>
</feature>
<comment type="cofactor">
    <cofactor evidence="1">
        <name>pantetheine 4'-phosphate</name>
        <dbReference type="ChEBI" id="CHEBI:47942"/>
    </cofactor>
</comment>
<evidence type="ECO:0000256" key="2">
    <source>
        <dbReference type="ARBA" id="ARBA00006432"/>
    </source>
</evidence>
<dbReference type="Pfam" id="PF18563">
    <property type="entry name" value="TubC_N"/>
    <property type="match status" value="1"/>
</dbReference>
<dbReference type="Gene3D" id="3.30.559.10">
    <property type="entry name" value="Chloramphenicol acetyltransferase-like domain"/>
    <property type="match status" value="3"/>
</dbReference>
<dbReference type="GO" id="GO:0043041">
    <property type="term" value="P:amino acid activation for nonribosomal peptide biosynthetic process"/>
    <property type="evidence" value="ECO:0007669"/>
    <property type="project" value="TreeGrafter"/>
</dbReference>
<dbReference type="FunFam" id="1.10.1200.10:FF:000005">
    <property type="entry name" value="Nonribosomal peptide synthetase 1"/>
    <property type="match status" value="2"/>
</dbReference>
<keyword evidence="8" id="KW-1185">Reference proteome</keyword>
<dbReference type="Pfam" id="PF00550">
    <property type="entry name" value="PP-binding"/>
    <property type="match status" value="3"/>
</dbReference>
<evidence type="ECO:0000256" key="4">
    <source>
        <dbReference type="ARBA" id="ARBA00022553"/>
    </source>
</evidence>
<keyword evidence="4" id="KW-0597">Phosphoprotein</keyword>
<comment type="similarity">
    <text evidence="2">Belongs to the ATP-dependent AMP-binding enzyme family.</text>
</comment>
<dbReference type="GO" id="GO:0031177">
    <property type="term" value="F:phosphopantetheine binding"/>
    <property type="evidence" value="ECO:0007669"/>
    <property type="project" value="InterPro"/>
</dbReference>
<dbReference type="SUPFAM" id="SSF56801">
    <property type="entry name" value="Acetyl-CoA synthetase-like"/>
    <property type="match status" value="3"/>
</dbReference>
<gene>
    <name evidence="7" type="ORF">ETSY1_00110</name>
</gene>
<dbReference type="FunFam" id="3.30.559.10:FF:000012">
    <property type="entry name" value="Non-ribosomal peptide synthetase"/>
    <property type="match status" value="2"/>
</dbReference>
<feature type="domain" description="Carrier" evidence="6">
    <location>
        <begin position="1058"/>
        <end position="1133"/>
    </location>
</feature>
<dbReference type="FunFam" id="3.40.50.980:FF:000001">
    <property type="entry name" value="Non-ribosomal peptide synthetase"/>
    <property type="match status" value="3"/>
</dbReference>
<dbReference type="NCBIfam" id="TIGR01733">
    <property type="entry name" value="AA-adenyl-dom"/>
    <property type="match status" value="3"/>
</dbReference>
<dbReference type="Gene3D" id="1.10.10.1830">
    <property type="entry name" value="Non-ribosomal peptide synthase, adenylation domain"/>
    <property type="match status" value="1"/>
</dbReference>